<evidence type="ECO:0000313" key="1">
    <source>
        <dbReference type="EMBL" id="GKX55122.1"/>
    </source>
</evidence>
<dbReference type="Proteomes" id="UP001058124">
    <property type="component" value="Unassembled WGS sequence"/>
</dbReference>
<protein>
    <submittedName>
        <fullName evidence="1">Uncharacterized protein</fullName>
    </submittedName>
</protein>
<sequence length="126" mass="13909">MKIIAVSGLLLLAFLLPNVGYSHIYRGLEDDRTNDVKHGLYEINEEAKKFLVEEEARTHIKRKSLGPNLKVVVAPCAVPLKSGWAPKSMGLSVKYTVLVSCERSEKGQYGDGKGWRVGVPTALLDE</sequence>
<organism evidence="1 2">
    <name type="scientific">Leminorella grimontii</name>
    <dbReference type="NCBI Taxonomy" id="82981"/>
    <lineage>
        <taxon>Bacteria</taxon>
        <taxon>Pseudomonadati</taxon>
        <taxon>Pseudomonadota</taxon>
        <taxon>Gammaproteobacteria</taxon>
        <taxon>Enterobacterales</taxon>
        <taxon>Budviciaceae</taxon>
        <taxon>Leminorella</taxon>
    </lineage>
</organism>
<evidence type="ECO:0000313" key="2">
    <source>
        <dbReference type="Proteomes" id="UP001058124"/>
    </source>
</evidence>
<dbReference type="RefSeq" id="WP_051155631.1">
    <property type="nucleotide sequence ID" value="NZ_BRLH01000002.1"/>
</dbReference>
<dbReference type="EMBL" id="BRLH01000002">
    <property type="protein sequence ID" value="GKX55122.1"/>
    <property type="molecule type" value="Genomic_DNA"/>
</dbReference>
<accession>A0AAV5N386</accession>
<name>A0AAV5N386_9GAMM</name>
<keyword evidence="2" id="KW-1185">Reference proteome</keyword>
<reference evidence="1" key="1">
    <citation type="submission" date="2022-06" db="EMBL/GenBank/DDBJ databases">
        <title>Draft genome sequences of Leminorella grimontii str. JCM5902.</title>
        <authorList>
            <person name="Wakabayashi Y."/>
            <person name="Kojima K."/>
        </authorList>
    </citation>
    <scope>NUCLEOTIDE SEQUENCE</scope>
    <source>
        <strain evidence="1">JCM 5902</strain>
    </source>
</reference>
<comment type="caution">
    <text evidence="1">The sequence shown here is derived from an EMBL/GenBank/DDBJ whole genome shotgun (WGS) entry which is preliminary data.</text>
</comment>
<proteinExistence type="predicted"/>
<dbReference type="AlphaFoldDB" id="A0AAV5N386"/>
<gene>
    <name evidence="1" type="ORF">SOASR030_12340</name>
</gene>